<dbReference type="Gene3D" id="3.10.450.240">
    <property type="match status" value="1"/>
</dbReference>
<dbReference type="RefSeq" id="XP_017987818.1">
    <property type="nucleotide sequence ID" value="XM_018132329.1"/>
</dbReference>
<dbReference type="InterPro" id="IPR024621">
    <property type="entry name" value="Mba1"/>
</dbReference>
<organism evidence="1 2">
    <name type="scientific">Eremothecium sinecaudum</name>
    <dbReference type="NCBI Taxonomy" id="45286"/>
    <lineage>
        <taxon>Eukaryota</taxon>
        <taxon>Fungi</taxon>
        <taxon>Dikarya</taxon>
        <taxon>Ascomycota</taxon>
        <taxon>Saccharomycotina</taxon>
        <taxon>Saccharomycetes</taxon>
        <taxon>Saccharomycetales</taxon>
        <taxon>Saccharomycetaceae</taxon>
        <taxon>Eremothecium</taxon>
    </lineage>
</organism>
<dbReference type="InterPro" id="IPR012483">
    <property type="entry name" value="Mba1_Saccharomycetales"/>
</dbReference>
<dbReference type="GO" id="GO:0043022">
    <property type="term" value="F:ribosome binding"/>
    <property type="evidence" value="ECO:0007669"/>
    <property type="project" value="InterPro"/>
</dbReference>
<keyword evidence="2" id="KW-1185">Reference proteome</keyword>
<name>A0A120K296_9SACH</name>
<sequence>MLATTMLRRPLLYSQRRFLNVSKVLANQAAPDPKRSPFNIRHLGVASEMYIPTSYKNLPSVFSSPIIVLKSLIRRVYTFGVNTAQVSLFRVKSGIKPNFLLWKNKAIECYVRINEAFVEKRIRDIEPDVTIWVQEALETRVKQFPKNLLLTWKLVKFNEVPKLMNVVAVMIPGHPLEMIQLTYKFDTKQRLIKYNMNTQSAEKLDKDVVEYLTFVCDATTNEVLLSGSVFESAPDAKLPTRSLNQEENVRMMKICGDIYRNSS</sequence>
<dbReference type="AlphaFoldDB" id="A0A120K296"/>
<evidence type="ECO:0000313" key="2">
    <source>
        <dbReference type="Proteomes" id="UP000243052"/>
    </source>
</evidence>
<dbReference type="OrthoDB" id="19619at2759"/>
<proteinExistence type="predicted"/>
<protein>
    <submittedName>
        <fullName evidence="1">HDR080Wp</fullName>
    </submittedName>
</protein>
<dbReference type="Pfam" id="PF07961">
    <property type="entry name" value="MBA1"/>
    <property type="match status" value="1"/>
</dbReference>
<accession>A0A120K296</accession>
<dbReference type="Proteomes" id="UP000243052">
    <property type="component" value="Chromosome iv"/>
</dbReference>
<evidence type="ECO:0000313" key="1">
    <source>
        <dbReference type="EMBL" id="AMD20822.1"/>
    </source>
</evidence>
<dbReference type="PANTHER" id="PTHR13333:SF5">
    <property type="entry name" value="M-AAA PROTEASE-INTERACTING PROTEIN 1, MITOCHONDRIAL"/>
    <property type="match status" value="1"/>
</dbReference>
<dbReference type="GO" id="GO:0032979">
    <property type="term" value="P:protein insertion into mitochondrial inner membrane from matrix"/>
    <property type="evidence" value="ECO:0007669"/>
    <property type="project" value="InterPro"/>
</dbReference>
<dbReference type="PANTHER" id="PTHR13333">
    <property type="entry name" value="M-AAA PROTEASE-INTERACTING PROTEIN 1, MITOCHONDRIAL"/>
    <property type="match status" value="1"/>
</dbReference>
<gene>
    <name evidence="1" type="ORF">AW171_hschr42740</name>
</gene>
<dbReference type="EMBL" id="CP014244">
    <property type="protein sequence ID" value="AMD20822.1"/>
    <property type="molecule type" value="Genomic_DNA"/>
</dbReference>
<dbReference type="GeneID" id="28724087"/>
<dbReference type="GO" id="GO:0005743">
    <property type="term" value="C:mitochondrial inner membrane"/>
    <property type="evidence" value="ECO:0007669"/>
    <property type="project" value="InterPro"/>
</dbReference>
<dbReference type="STRING" id="45286.A0A120K296"/>
<dbReference type="PIRSF" id="PIRSF022613">
    <property type="entry name" value="MBA1"/>
    <property type="match status" value="1"/>
</dbReference>
<reference evidence="1 2" key="1">
    <citation type="submission" date="2016-01" db="EMBL/GenBank/DDBJ databases">
        <title>Genome sequence of the yeast Holleya sinecauda.</title>
        <authorList>
            <person name="Dietrich F.S."/>
        </authorList>
    </citation>
    <scope>NUCLEOTIDE SEQUENCE [LARGE SCALE GENOMIC DNA]</scope>
    <source>
        <strain evidence="1 2">ATCC 58844</strain>
    </source>
</reference>